<protein>
    <submittedName>
        <fullName evidence="2">DEAD/DEAH box helicase family protein</fullName>
    </submittedName>
</protein>
<dbReference type="Pfam" id="PF22679">
    <property type="entry name" value="T1R_D3-like"/>
    <property type="match status" value="1"/>
</dbReference>
<feature type="domain" description="Helicase ATP-binding" evidence="1">
    <location>
        <begin position="293"/>
        <end position="518"/>
    </location>
</feature>
<keyword evidence="2" id="KW-0547">Nucleotide-binding</keyword>
<keyword evidence="2" id="KW-0347">Helicase</keyword>
<organism evidence="2 3">
    <name type="scientific">Arthrobacter sulfonylureivorans</name>
    <dbReference type="NCBI Taxonomy" id="2486855"/>
    <lineage>
        <taxon>Bacteria</taxon>
        <taxon>Bacillati</taxon>
        <taxon>Actinomycetota</taxon>
        <taxon>Actinomycetes</taxon>
        <taxon>Micrococcales</taxon>
        <taxon>Micrococcaceae</taxon>
        <taxon>Arthrobacter</taxon>
    </lineage>
</organism>
<keyword evidence="3" id="KW-1185">Reference proteome</keyword>
<proteinExistence type="predicted"/>
<keyword evidence="2" id="KW-0067">ATP-binding</keyword>
<dbReference type="InterPro" id="IPR027417">
    <property type="entry name" value="P-loop_NTPase"/>
</dbReference>
<dbReference type="GO" id="GO:0004386">
    <property type="term" value="F:helicase activity"/>
    <property type="evidence" value="ECO:0007669"/>
    <property type="project" value="UniProtKB-KW"/>
</dbReference>
<dbReference type="SMART" id="SM00487">
    <property type="entry name" value="DEXDc"/>
    <property type="match status" value="1"/>
</dbReference>
<dbReference type="Pfam" id="PF04313">
    <property type="entry name" value="HSDR_N"/>
    <property type="match status" value="1"/>
</dbReference>
<geneLocation type="plasmid" evidence="2 3">
    <name>p1</name>
</geneLocation>
<dbReference type="PANTHER" id="PTHR42927">
    <property type="entry name" value="HELICASE SUPERFAMILY 1 AND 2 DOMAIN-CONTAINING PROTEIN"/>
    <property type="match status" value="1"/>
</dbReference>
<dbReference type="InterPro" id="IPR040980">
    <property type="entry name" value="SWI2_SNF2"/>
</dbReference>
<evidence type="ECO:0000313" key="3">
    <source>
        <dbReference type="Proteomes" id="UP000829069"/>
    </source>
</evidence>
<dbReference type="InterPro" id="IPR007409">
    <property type="entry name" value="Restrct_endonuc_type1_HsdR_N"/>
</dbReference>
<evidence type="ECO:0000259" key="1">
    <source>
        <dbReference type="SMART" id="SM00487"/>
    </source>
</evidence>
<gene>
    <name evidence="2" type="ORF">MNQ99_18955</name>
</gene>
<reference evidence="2 3" key="1">
    <citation type="submission" date="2022-03" db="EMBL/GenBank/DDBJ databases">
        <title>Isotopic signatures of nitrous oxide derived from detoxification processes.</title>
        <authorList>
            <person name="Behrendt U."/>
            <person name="Buchen C."/>
            <person name="Well R."/>
            <person name="Ulrich A."/>
            <person name="Rohe L."/>
            <person name="Kolb S."/>
            <person name="Schloter M."/>
            <person name="Horn M.A."/>
            <person name="Augustin J."/>
        </authorList>
    </citation>
    <scope>NUCLEOTIDE SEQUENCE [LARGE SCALE GENOMIC DNA]</scope>
    <source>
        <strain evidence="2 3">S4-C24</strain>
        <plasmid evidence="2 3">p1</plasmid>
    </source>
</reference>
<dbReference type="InterPro" id="IPR014001">
    <property type="entry name" value="Helicase_ATP-bd"/>
</dbReference>
<evidence type="ECO:0000313" key="2">
    <source>
        <dbReference type="EMBL" id="UNK47804.1"/>
    </source>
</evidence>
<name>A0ABY3WBR1_9MICC</name>
<sequence>MSHAQLMELEFEENLCADLSERGWLYEDNGKPTGWDIGLAMVPTDVLHWLSTQYPDEYEKAVPDDLVNGQKDDAERKLLQHITKELAKATKMDPTTGHPVGGLLGVLRKGFTYAQVGRPAAKFGPMMEFPPANPNLTEVVEASDAVCLRILRQVRFDTATNESIDVVLTANGIPVVTMELKTDNTQSVNHAIRQYKQDRKPGKTRALLAPGRALVHFAVSNDLVYMTTKLQGEDTVFLPFNQGNEGHEGNPPSDGSSTNYLWRDILPRPTFMRILKDFALWEPSKTGKKNEGRLIFPRFHQLRAVERVVGDVEANGPGGRYLIWHSAGSGKTKTIAWLSHRLIRHMSSGSKSTFDSVIVVTDRTVLDENIRDDMNLVQSSKGLVFTVGEKSGAKSPQLKKALLEGDHIITCTLQTFPEVMKLIEDTSELRGRHWAVIADEAHSSQSGSTARDLKELLADVDLGDDENISADDLLQAKDSAIAASSNITFIALTATPKGKTLRLFGTERDGRWEAFDTYTMAQAIEEGFILDVLSNYSTYDMFLRVKKELEAETEIQVNTGEAVTNIVRFARLHPTAIAQKVRVVVEHFRRNVAHMLGGTAKAMVVTSSRIEAYHWSTKMNEYIASQGYSDLRTLVAFSGTLTPEGTDGVTEAGLNQRSDTAKAFREEDEYRVLIVANKFQTGFDEPRLMAMYVDKKLSGVATVQTLSRLNRTYPGKPAPMVVDFRNSPKSVQEDFKMYYSDAHVDGDIDPNALYTIADRLDTAGIYTMDEMGAVAQAYLEDEGGEALAKSLGPIKNRWNGQWQQARLKKDKPQREALESFRADVIGYRNAWQFLSQIVDYQDLDLHRRAILTTLLARNLHVDGTQHDDSYLEGVQLSGVKFMPSAISEDHSLTEGGDGVIKLPVYEGEHKPGGAPARGPLDEAIERVNEMFQAKGVDVGPTSVAGFITTYWGFLDANAEAVAMAKHNSLTQLKASESFGGAVGLAVLKACQESQEIQSYMTDPGFLAEITKISADALHAQYHSKPASEDALEP</sequence>
<keyword evidence="2" id="KW-0614">Plasmid</keyword>
<dbReference type="Gene3D" id="3.90.1570.50">
    <property type="match status" value="1"/>
</dbReference>
<dbReference type="Proteomes" id="UP000829069">
    <property type="component" value="Plasmid p1"/>
</dbReference>
<dbReference type="Pfam" id="PF18766">
    <property type="entry name" value="SWI2_SNF2"/>
    <property type="match status" value="1"/>
</dbReference>
<dbReference type="RefSeq" id="WP_241915503.1">
    <property type="nucleotide sequence ID" value="NZ_CP093327.1"/>
</dbReference>
<dbReference type="InterPro" id="IPR055180">
    <property type="entry name" value="HsdR_RecA-like_helicase_dom_2"/>
</dbReference>
<dbReference type="EMBL" id="CP093327">
    <property type="protein sequence ID" value="UNK47804.1"/>
    <property type="molecule type" value="Genomic_DNA"/>
</dbReference>
<dbReference type="SUPFAM" id="SSF52540">
    <property type="entry name" value="P-loop containing nucleoside triphosphate hydrolases"/>
    <property type="match status" value="1"/>
</dbReference>
<dbReference type="PANTHER" id="PTHR42927:SF1">
    <property type="entry name" value="HELICASE SUPERFAMILY 1 AND 2 DOMAIN-CONTAINING PROTEIN"/>
    <property type="match status" value="1"/>
</dbReference>
<accession>A0ABY3WBR1</accession>
<keyword evidence="2" id="KW-0378">Hydrolase</keyword>
<dbReference type="Gene3D" id="3.40.50.300">
    <property type="entry name" value="P-loop containing nucleotide triphosphate hydrolases"/>
    <property type="match status" value="3"/>
</dbReference>